<dbReference type="Proteomes" id="UP000245207">
    <property type="component" value="Unassembled WGS sequence"/>
</dbReference>
<proteinExistence type="predicted"/>
<protein>
    <submittedName>
        <fullName evidence="1">5'-deoxyadenosine deaminase</fullName>
    </submittedName>
</protein>
<dbReference type="InterPro" id="IPR032466">
    <property type="entry name" value="Metal_Hydrolase"/>
</dbReference>
<evidence type="ECO:0000313" key="2">
    <source>
        <dbReference type="Proteomes" id="UP000245207"/>
    </source>
</evidence>
<organism evidence="1 2">
    <name type="scientific">Artemisia annua</name>
    <name type="common">Sweet wormwood</name>
    <dbReference type="NCBI Taxonomy" id="35608"/>
    <lineage>
        <taxon>Eukaryota</taxon>
        <taxon>Viridiplantae</taxon>
        <taxon>Streptophyta</taxon>
        <taxon>Embryophyta</taxon>
        <taxon>Tracheophyta</taxon>
        <taxon>Spermatophyta</taxon>
        <taxon>Magnoliopsida</taxon>
        <taxon>eudicotyledons</taxon>
        <taxon>Gunneridae</taxon>
        <taxon>Pentapetalae</taxon>
        <taxon>asterids</taxon>
        <taxon>campanulids</taxon>
        <taxon>Asterales</taxon>
        <taxon>Asteraceae</taxon>
        <taxon>Asteroideae</taxon>
        <taxon>Anthemideae</taxon>
        <taxon>Artemisiinae</taxon>
        <taxon>Artemisia</taxon>
    </lineage>
</organism>
<keyword evidence="2" id="KW-1185">Reference proteome</keyword>
<dbReference type="Gene3D" id="3.20.20.140">
    <property type="entry name" value="Metal-dependent hydrolases"/>
    <property type="match status" value="1"/>
</dbReference>
<comment type="caution">
    <text evidence="1">The sequence shown here is derived from an EMBL/GenBank/DDBJ whole genome shotgun (WGS) entry which is preliminary data.</text>
</comment>
<name>A0A2U1KYK2_ARTAN</name>
<evidence type="ECO:0000313" key="1">
    <source>
        <dbReference type="EMBL" id="PWA41841.1"/>
    </source>
</evidence>
<dbReference type="EMBL" id="PKPP01012800">
    <property type="protein sequence ID" value="PWA41841.1"/>
    <property type="molecule type" value="Genomic_DNA"/>
</dbReference>
<dbReference type="STRING" id="35608.A0A2U1KYK2"/>
<reference evidence="1 2" key="1">
    <citation type="journal article" date="2018" name="Mol. Plant">
        <title>The genome of Artemisia annua provides insight into the evolution of Asteraceae family and artemisinin biosynthesis.</title>
        <authorList>
            <person name="Shen Q."/>
            <person name="Zhang L."/>
            <person name="Liao Z."/>
            <person name="Wang S."/>
            <person name="Yan T."/>
            <person name="Shi P."/>
            <person name="Liu M."/>
            <person name="Fu X."/>
            <person name="Pan Q."/>
            <person name="Wang Y."/>
            <person name="Lv Z."/>
            <person name="Lu X."/>
            <person name="Zhang F."/>
            <person name="Jiang W."/>
            <person name="Ma Y."/>
            <person name="Chen M."/>
            <person name="Hao X."/>
            <person name="Li L."/>
            <person name="Tang Y."/>
            <person name="Lv G."/>
            <person name="Zhou Y."/>
            <person name="Sun X."/>
            <person name="Brodelius P.E."/>
            <person name="Rose J.K.C."/>
            <person name="Tang K."/>
        </authorList>
    </citation>
    <scope>NUCLEOTIDE SEQUENCE [LARGE SCALE GENOMIC DNA]</scope>
    <source>
        <strain evidence="2">cv. Huhao1</strain>
        <tissue evidence="1">Leaf</tissue>
    </source>
</reference>
<dbReference type="OrthoDB" id="1693547at2759"/>
<accession>A0A2U1KYK2</accession>
<gene>
    <name evidence="1" type="ORF">CTI12_AA547320</name>
</gene>
<dbReference type="SUPFAM" id="SSF51556">
    <property type="entry name" value="Metallo-dependent hydrolases"/>
    <property type="match status" value="1"/>
</dbReference>
<sequence length="90" mass="10561">MRSFASLARQLTEVADMANVLSHCFVLLLLLLQERRLINTHIQTSQQLARGIADDVDLLTWLHHRIWPYESNMTEEEREIEENIGRFLSI</sequence>
<dbReference type="AlphaFoldDB" id="A0A2U1KYK2"/>